<protein>
    <submittedName>
        <fullName evidence="1">Uncharacterized protein</fullName>
    </submittedName>
</protein>
<name>A0A0B6ZIT7_9EUPU</name>
<sequence>MRAFKIDVESIQWLKEFVVTLCTRNWMSESRESNERPVSHRYHQYAYSFDICWGRLSPYGSAQCCDVSSITNYIF</sequence>
<reference evidence="1" key="1">
    <citation type="submission" date="2014-12" db="EMBL/GenBank/DDBJ databases">
        <title>Insight into the proteome of Arion vulgaris.</title>
        <authorList>
            <person name="Aradska J."/>
            <person name="Bulat T."/>
            <person name="Smidak R."/>
            <person name="Sarate P."/>
            <person name="Gangsoo J."/>
            <person name="Sialana F."/>
            <person name="Bilban M."/>
            <person name="Lubec G."/>
        </authorList>
    </citation>
    <scope>NUCLEOTIDE SEQUENCE</scope>
    <source>
        <tissue evidence="1">Skin</tissue>
    </source>
</reference>
<evidence type="ECO:0000313" key="1">
    <source>
        <dbReference type="EMBL" id="CEK68529.1"/>
    </source>
</evidence>
<dbReference type="EMBL" id="HACG01021664">
    <property type="protein sequence ID" value="CEK68529.1"/>
    <property type="molecule type" value="Transcribed_RNA"/>
</dbReference>
<proteinExistence type="predicted"/>
<organism evidence="1">
    <name type="scientific">Arion vulgaris</name>
    <dbReference type="NCBI Taxonomy" id="1028688"/>
    <lineage>
        <taxon>Eukaryota</taxon>
        <taxon>Metazoa</taxon>
        <taxon>Spiralia</taxon>
        <taxon>Lophotrochozoa</taxon>
        <taxon>Mollusca</taxon>
        <taxon>Gastropoda</taxon>
        <taxon>Heterobranchia</taxon>
        <taxon>Euthyneura</taxon>
        <taxon>Panpulmonata</taxon>
        <taxon>Eupulmonata</taxon>
        <taxon>Stylommatophora</taxon>
        <taxon>Helicina</taxon>
        <taxon>Arionoidea</taxon>
        <taxon>Arionidae</taxon>
        <taxon>Arion</taxon>
    </lineage>
</organism>
<gene>
    <name evidence="1" type="primary">ORF66631</name>
</gene>
<dbReference type="AlphaFoldDB" id="A0A0B6ZIT7"/>
<accession>A0A0B6ZIT7</accession>